<feature type="compositionally biased region" description="Basic and acidic residues" evidence="1">
    <location>
        <begin position="52"/>
        <end position="85"/>
    </location>
</feature>
<dbReference type="Pfam" id="PF07423">
    <property type="entry name" value="DUF1510"/>
    <property type="match status" value="1"/>
</dbReference>
<feature type="transmembrane region" description="Helical" evidence="2">
    <location>
        <begin position="23"/>
        <end position="43"/>
    </location>
</feature>
<name>A0A8B4QBP4_9BACL</name>
<sequence>MTEENRRYRSDKKPSNKAKSDRILNYLIGIVVVLIVVVAAFIFTGSSNPKKVANEAPKETVKEQVNDSKTKDEEKKTEDAKEDKVDLEKPLEITSIDSLKESKTVEITKGTEQIVDEVLTDPNWQAFPTKQQDDGTGHTSSYDEKSADWKEKLSAMAQITALDDNDLIIWFIKNNGGPDTAIGTISSKDKTKKYRVSLKWENKKGWKPVKVEVLNQINGAY</sequence>
<comment type="caution">
    <text evidence="4">The sequence shown here is derived from an EMBL/GenBank/DDBJ whole genome shotgun (WGS) entry which is preliminary data.</text>
</comment>
<protein>
    <submittedName>
        <fullName evidence="4">Protein of uncharacterized function (DUF1510)</fullName>
    </submittedName>
    <submittedName>
        <fullName evidence="5">Uncharacterized protein DUF1510</fullName>
    </submittedName>
</protein>
<feature type="domain" description="DUF1510" evidence="3">
    <location>
        <begin position="120"/>
        <end position="214"/>
    </location>
</feature>
<dbReference type="EMBL" id="SNZG01000001">
    <property type="protein sequence ID" value="TDR44300.1"/>
    <property type="molecule type" value="Genomic_DNA"/>
</dbReference>
<evidence type="ECO:0000256" key="1">
    <source>
        <dbReference type="SAM" id="MobiDB-lite"/>
    </source>
</evidence>
<dbReference type="Proteomes" id="UP000294641">
    <property type="component" value="Unassembled WGS sequence"/>
</dbReference>
<reference evidence="4 6" key="1">
    <citation type="submission" date="2018-06" db="EMBL/GenBank/DDBJ databases">
        <authorList>
            <consortium name="Pathogen Informatics"/>
            <person name="Doyle S."/>
        </authorList>
    </citation>
    <scope>NUCLEOTIDE SEQUENCE [LARGE SCALE GENOMIC DNA]</scope>
    <source>
        <strain evidence="4 6">NCTC10597</strain>
    </source>
</reference>
<keyword evidence="7" id="KW-1185">Reference proteome</keyword>
<evidence type="ECO:0000313" key="4">
    <source>
        <dbReference type="EMBL" id="STX10094.1"/>
    </source>
</evidence>
<proteinExistence type="predicted"/>
<accession>A0A8B4QBP4</accession>
<feature type="region of interest" description="Disordered" evidence="1">
    <location>
        <begin position="125"/>
        <end position="144"/>
    </location>
</feature>
<evidence type="ECO:0000313" key="6">
    <source>
        <dbReference type="Proteomes" id="UP000254330"/>
    </source>
</evidence>
<reference evidence="5 7" key="2">
    <citation type="submission" date="2019-03" db="EMBL/GenBank/DDBJ databases">
        <title>Genomic Encyclopedia of Type Strains, Phase IV (KMG-IV): sequencing the most valuable type-strain genomes for metagenomic binning, comparative biology and taxonomic classification.</title>
        <authorList>
            <person name="Goeker M."/>
        </authorList>
    </citation>
    <scope>NUCLEOTIDE SEQUENCE [LARGE SCALE GENOMIC DNA]</scope>
    <source>
        <strain evidence="5 7">DSM 20580</strain>
    </source>
</reference>
<evidence type="ECO:0000256" key="2">
    <source>
        <dbReference type="SAM" id="Phobius"/>
    </source>
</evidence>
<dbReference type="InterPro" id="IPR009988">
    <property type="entry name" value="DUF1510"/>
</dbReference>
<evidence type="ECO:0000313" key="5">
    <source>
        <dbReference type="EMBL" id="TDR44300.1"/>
    </source>
</evidence>
<dbReference type="Proteomes" id="UP000254330">
    <property type="component" value="Unassembled WGS sequence"/>
</dbReference>
<dbReference type="AlphaFoldDB" id="A0A8B4QBP4"/>
<evidence type="ECO:0000259" key="3">
    <source>
        <dbReference type="Pfam" id="PF07423"/>
    </source>
</evidence>
<keyword evidence="2" id="KW-0812">Transmembrane</keyword>
<feature type="region of interest" description="Disordered" evidence="1">
    <location>
        <begin position="48"/>
        <end position="85"/>
    </location>
</feature>
<dbReference type="RefSeq" id="WP_166636039.1">
    <property type="nucleotide sequence ID" value="NZ_BJUE01000001.1"/>
</dbReference>
<dbReference type="EMBL" id="UGNP01000001">
    <property type="protein sequence ID" value="STX10094.1"/>
    <property type="molecule type" value="Genomic_DNA"/>
</dbReference>
<keyword evidence="2" id="KW-0472">Membrane</keyword>
<keyword evidence="2" id="KW-1133">Transmembrane helix</keyword>
<gene>
    <name evidence="5" type="ORF">DFR61_101139</name>
    <name evidence="4" type="ORF">NCTC10597_01804</name>
</gene>
<evidence type="ECO:0000313" key="7">
    <source>
        <dbReference type="Proteomes" id="UP000294641"/>
    </source>
</evidence>
<feature type="compositionally biased region" description="Basic and acidic residues" evidence="1">
    <location>
        <begin position="131"/>
        <end position="144"/>
    </location>
</feature>
<organism evidence="4 6">
    <name type="scientific">Kurthia zopfii</name>
    <dbReference type="NCBI Taxonomy" id="1650"/>
    <lineage>
        <taxon>Bacteria</taxon>
        <taxon>Bacillati</taxon>
        <taxon>Bacillota</taxon>
        <taxon>Bacilli</taxon>
        <taxon>Bacillales</taxon>
        <taxon>Caryophanaceae</taxon>
        <taxon>Kurthia</taxon>
    </lineage>
</organism>